<sequence>MIPARTEQVDSRMNNHPTPEAGMSRPKRKTLEERIAERQAQLPPLKEGKEFEHGPAKFVFIFLLVFIVGLHLVGLVVLMMLGLH</sequence>
<reference evidence="3" key="1">
    <citation type="submission" date="2021-01" db="EMBL/GenBank/DDBJ databases">
        <title>Whole genome shotgun sequence of Planotetraspora thailandica NBRC 104271.</title>
        <authorList>
            <person name="Komaki H."/>
            <person name="Tamura T."/>
        </authorList>
    </citation>
    <scope>NUCLEOTIDE SEQUENCE</scope>
    <source>
        <strain evidence="3">NBRC 104271</strain>
    </source>
</reference>
<keyword evidence="4" id="KW-1185">Reference proteome</keyword>
<dbReference type="EMBL" id="BOOR01000083">
    <property type="protein sequence ID" value="GII59359.1"/>
    <property type="molecule type" value="Genomic_DNA"/>
</dbReference>
<accession>A0A8J3Y256</accession>
<proteinExistence type="predicted"/>
<comment type="caution">
    <text evidence="3">The sequence shown here is derived from an EMBL/GenBank/DDBJ whole genome shotgun (WGS) entry which is preliminary data.</text>
</comment>
<protein>
    <submittedName>
        <fullName evidence="3">Uncharacterized protein</fullName>
    </submittedName>
</protein>
<evidence type="ECO:0000256" key="1">
    <source>
        <dbReference type="SAM" id="MobiDB-lite"/>
    </source>
</evidence>
<organism evidence="3 4">
    <name type="scientific">Planotetraspora thailandica</name>
    <dbReference type="NCBI Taxonomy" id="487172"/>
    <lineage>
        <taxon>Bacteria</taxon>
        <taxon>Bacillati</taxon>
        <taxon>Actinomycetota</taxon>
        <taxon>Actinomycetes</taxon>
        <taxon>Streptosporangiales</taxon>
        <taxon>Streptosporangiaceae</taxon>
        <taxon>Planotetraspora</taxon>
    </lineage>
</organism>
<dbReference type="Proteomes" id="UP000605992">
    <property type="component" value="Unassembled WGS sequence"/>
</dbReference>
<evidence type="ECO:0000313" key="4">
    <source>
        <dbReference type="Proteomes" id="UP000605992"/>
    </source>
</evidence>
<feature type="region of interest" description="Disordered" evidence="1">
    <location>
        <begin position="1"/>
        <end position="28"/>
    </location>
</feature>
<evidence type="ECO:0000256" key="2">
    <source>
        <dbReference type="SAM" id="Phobius"/>
    </source>
</evidence>
<dbReference type="AlphaFoldDB" id="A0A8J3Y256"/>
<keyword evidence="2" id="KW-1133">Transmembrane helix</keyword>
<keyword evidence="2" id="KW-0812">Transmembrane</keyword>
<name>A0A8J3Y256_9ACTN</name>
<keyword evidence="2" id="KW-0472">Membrane</keyword>
<evidence type="ECO:0000313" key="3">
    <source>
        <dbReference type="EMBL" id="GII59359.1"/>
    </source>
</evidence>
<gene>
    <name evidence="3" type="ORF">Pth03_77480</name>
</gene>
<feature type="transmembrane region" description="Helical" evidence="2">
    <location>
        <begin position="58"/>
        <end position="83"/>
    </location>
</feature>